<dbReference type="Proteomes" id="UP000824109">
    <property type="component" value="Unassembled WGS sequence"/>
</dbReference>
<evidence type="ECO:0000313" key="1">
    <source>
        <dbReference type="EMBL" id="HIU57719.1"/>
    </source>
</evidence>
<dbReference type="SUPFAM" id="SSF69304">
    <property type="entry name" value="Tricorn protease N-terminal domain"/>
    <property type="match status" value="2"/>
</dbReference>
<comment type="caution">
    <text evidence="1">The sequence shown here is derived from an EMBL/GenBank/DDBJ whole genome shotgun (WGS) entry which is preliminary data.</text>
</comment>
<accession>A0A9D1MCM5</accession>
<dbReference type="InterPro" id="IPR011659">
    <property type="entry name" value="WD40"/>
</dbReference>
<dbReference type="AlphaFoldDB" id="A0A9D1MCM5"/>
<protein>
    <submittedName>
        <fullName evidence="1">Uncharacterized protein</fullName>
    </submittedName>
</protein>
<dbReference type="Pfam" id="PF07676">
    <property type="entry name" value="PD40"/>
    <property type="match status" value="1"/>
</dbReference>
<reference evidence="1" key="1">
    <citation type="submission" date="2020-10" db="EMBL/GenBank/DDBJ databases">
        <authorList>
            <person name="Gilroy R."/>
        </authorList>
    </citation>
    <scope>NUCLEOTIDE SEQUENCE</scope>
    <source>
        <strain evidence="1">USAMLcec3-3695</strain>
    </source>
</reference>
<dbReference type="Gene3D" id="2.130.10.10">
    <property type="entry name" value="YVTN repeat-like/Quinoprotein amine dehydrogenase"/>
    <property type="match status" value="1"/>
</dbReference>
<proteinExistence type="predicted"/>
<dbReference type="EMBL" id="DVNB01000083">
    <property type="protein sequence ID" value="HIU57719.1"/>
    <property type="molecule type" value="Genomic_DNA"/>
</dbReference>
<sequence length="360" mass="40454">MKNVKVYKISNGENSTLTGMNGGDIESPDGSMIVYAAKPDLDDPHTELWVCDRDLKGHRRVYTVSCMNHNGPSASFVDNDTIVFRDMKDDIPSFILYDVERNEEKCRIYGKMGHRVSGELFPFSVREGQLGKNGAFPNIDRCGVYMINVRTGEITFLISDDEMNDIALSRGYGIKPNTCDVSHLQLSPDCSAVMMRMGIPDCPTFGALGCMDLATRKTHLIPDKPVHQLWFDNDTYMATRQFEIDGRIDMATSYIARFSKDGEELEVLGGIGNHIDGNADRTLFAGDRCYPGYATNVYVYERGNKTPIAEIEIDDLPETVWKKQVHPNPSFSGNGKRLYFNRPVSNDRTEASFVKIDEVH</sequence>
<name>A0A9D1MCM5_9FIRM</name>
<gene>
    <name evidence="1" type="ORF">IAA61_07930</name>
</gene>
<dbReference type="InterPro" id="IPR015943">
    <property type="entry name" value="WD40/YVTN_repeat-like_dom_sf"/>
</dbReference>
<evidence type="ECO:0000313" key="2">
    <source>
        <dbReference type="Proteomes" id="UP000824109"/>
    </source>
</evidence>
<reference evidence="1" key="2">
    <citation type="journal article" date="2021" name="PeerJ">
        <title>Extensive microbial diversity within the chicken gut microbiome revealed by metagenomics and culture.</title>
        <authorList>
            <person name="Gilroy R."/>
            <person name="Ravi A."/>
            <person name="Getino M."/>
            <person name="Pursley I."/>
            <person name="Horton D.L."/>
            <person name="Alikhan N.F."/>
            <person name="Baker D."/>
            <person name="Gharbi K."/>
            <person name="Hall N."/>
            <person name="Watson M."/>
            <person name="Adriaenssens E.M."/>
            <person name="Foster-Nyarko E."/>
            <person name="Jarju S."/>
            <person name="Secka A."/>
            <person name="Antonio M."/>
            <person name="Oren A."/>
            <person name="Chaudhuri R.R."/>
            <person name="La Ragione R."/>
            <person name="Hildebrand F."/>
            <person name="Pallen M.J."/>
        </authorList>
    </citation>
    <scope>NUCLEOTIDE SEQUENCE</scope>
    <source>
        <strain evidence="1">USAMLcec3-3695</strain>
    </source>
</reference>
<organism evidence="1 2">
    <name type="scientific">Candidatus Ornithomonoglobus merdipullorum</name>
    <dbReference type="NCBI Taxonomy" id="2840895"/>
    <lineage>
        <taxon>Bacteria</taxon>
        <taxon>Bacillati</taxon>
        <taxon>Bacillota</taxon>
        <taxon>Clostridia</taxon>
        <taxon>Candidatus Ornithomonoglobus</taxon>
    </lineage>
</organism>